<dbReference type="EMBL" id="JAQQWM010000001">
    <property type="protein sequence ID" value="KAK8083796.1"/>
    <property type="molecule type" value="Genomic_DNA"/>
</dbReference>
<name>A0ABR1WMW4_9PEZI</name>
<proteinExistence type="predicted"/>
<organism evidence="2 3">
    <name type="scientific">Apiospora saccharicola</name>
    <dbReference type="NCBI Taxonomy" id="335842"/>
    <lineage>
        <taxon>Eukaryota</taxon>
        <taxon>Fungi</taxon>
        <taxon>Dikarya</taxon>
        <taxon>Ascomycota</taxon>
        <taxon>Pezizomycotina</taxon>
        <taxon>Sordariomycetes</taxon>
        <taxon>Xylariomycetidae</taxon>
        <taxon>Amphisphaeriales</taxon>
        <taxon>Apiosporaceae</taxon>
        <taxon>Apiospora</taxon>
    </lineage>
</organism>
<dbReference type="PANTHER" id="PTHR35179">
    <property type="entry name" value="PROTEIN CBG02620"/>
    <property type="match status" value="1"/>
</dbReference>
<evidence type="ECO:0008006" key="4">
    <source>
        <dbReference type="Google" id="ProtNLM"/>
    </source>
</evidence>
<accession>A0ABR1WMW4</accession>
<sequence>MEATISRKDLEGQAPATISDACRINGSPPKTRNPLPQDSGFHYIAQNAARHPDSPMEPLFRAIYQADSTFDVRGIDVVTDRNNMRKLLSFVDPRSDRHGLQAFTIHAELAGEKTVILSRFEAQTHRFIGPDMFRGYGYEFEKAYTTCEIPHSTGHHRIICYCFEGLSYVVRYEADAYVDPADDPGAPAGSDQNPLADINGNVEGLSLESGSRLTVRKQGRVTPLESTLEIKTRPASKPISINDVAPQIWISQTPKLVRAHYRGGMFEEAFVEDVVDKIAAWEQTQQPHLKKLAALMTKLTDLVKGFGGSCVIRCCSKGADELIIQKMEDGKPMLPLDLYSKWTRD</sequence>
<protein>
    <recommendedName>
        <fullName evidence="4">Geranylgeranyl pyrophosphate synthetase</fullName>
    </recommendedName>
</protein>
<evidence type="ECO:0000313" key="3">
    <source>
        <dbReference type="Proteomes" id="UP001446871"/>
    </source>
</evidence>
<feature type="compositionally biased region" description="Basic and acidic residues" evidence="1">
    <location>
        <begin position="1"/>
        <end position="11"/>
    </location>
</feature>
<comment type="caution">
    <text evidence="2">The sequence shown here is derived from an EMBL/GenBank/DDBJ whole genome shotgun (WGS) entry which is preliminary data.</text>
</comment>
<gene>
    <name evidence="2" type="ORF">PG996_002577</name>
</gene>
<feature type="region of interest" description="Disordered" evidence="1">
    <location>
        <begin position="1"/>
        <end position="39"/>
    </location>
</feature>
<evidence type="ECO:0000313" key="2">
    <source>
        <dbReference type="EMBL" id="KAK8083796.1"/>
    </source>
</evidence>
<keyword evidence="3" id="KW-1185">Reference proteome</keyword>
<reference evidence="2 3" key="1">
    <citation type="submission" date="2023-01" db="EMBL/GenBank/DDBJ databases">
        <title>Analysis of 21 Apiospora genomes using comparative genomics revels a genus with tremendous synthesis potential of carbohydrate active enzymes and secondary metabolites.</title>
        <authorList>
            <person name="Sorensen T."/>
        </authorList>
    </citation>
    <scope>NUCLEOTIDE SEQUENCE [LARGE SCALE GENOMIC DNA]</scope>
    <source>
        <strain evidence="2 3">CBS 83171</strain>
    </source>
</reference>
<dbReference type="PANTHER" id="PTHR35179:SF2">
    <property type="entry name" value="START DOMAIN-CONTAINING PROTEIN"/>
    <property type="match status" value="1"/>
</dbReference>
<dbReference type="Proteomes" id="UP001446871">
    <property type="component" value="Unassembled WGS sequence"/>
</dbReference>
<evidence type="ECO:0000256" key="1">
    <source>
        <dbReference type="SAM" id="MobiDB-lite"/>
    </source>
</evidence>